<evidence type="ECO:0000259" key="3">
    <source>
        <dbReference type="Pfam" id="PF10671"/>
    </source>
</evidence>
<proteinExistence type="predicted"/>
<reference evidence="4 5" key="1">
    <citation type="journal article" date="2019" name="J. Gen. Appl. Microbiol.">
        <title>Aerobic degradation of cis-dichloroethene by the marine bacterium Marinobacter salsuginis strain 5N-3.</title>
        <authorList>
            <person name="Inoue Y."/>
            <person name="Fukunaga Y."/>
            <person name="Katsumata H."/>
            <person name="Ohji S."/>
            <person name="Hosoyama A."/>
            <person name="Mori K."/>
            <person name="Ando K."/>
        </authorList>
    </citation>
    <scope>NUCLEOTIDE SEQUENCE [LARGE SCALE GENOMIC DNA]</scope>
    <source>
        <strain evidence="4 5">NBRC 109114</strain>
    </source>
</reference>
<feature type="domain" description="Toxin co-regulated pilus biosynthesis protein Q C-terminal" evidence="3">
    <location>
        <begin position="198"/>
        <end position="273"/>
    </location>
</feature>
<evidence type="ECO:0000256" key="1">
    <source>
        <dbReference type="SAM" id="MobiDB-lite"/>
    </source>
</evidence>
<dbReference type="RefSeq" id="WP_136629894.1">
    <property type="nucleotide sequence ID" value="NZ_BGZI01000015.1"/>
</dbReference>
<dbReference type="AlphaFoldDB" id="A0A5M3Q0T5"/>
<comment type="caution">
    <text evidence="4">The sequence shown here is derived from an EMBL/GenBank/DDBJ whole genome shotgun (WGS) entry which is preliminary data.</text>
</comment>
<evidence type="ECO:0000313" key="5">
    <source>
        <dbReference type="Proteomes" id="UP000387223"/>
    </source>
</evidence>
<dbReference type="InterPro" id="IPR018927">
    <property type="entry name" value="Pilus_synth_Q_C"/>
</dbReference>
<evidence type="ECO:0000256" key="2">
    <source>
        <dbReference type="SAM" id="SignalP"/>
    </source>
</evidence>
<protein>
    <recommendedName>
        <fullName evidence="3">Toxin co-regulated pilus biosynthesis protein Q C-terminal domain-containing protein</fullName>
    </recommendedName>
</protein>
<dbReference type="Gene3D" id="3.55.50.70">
    <property type="match status" value="1"/>
</dbReference>
<keyword evidence="2" id="KW-0732">Signal</keyword>
<name>A0A5M3Q0T5_9GAMM</name>
<organism evidence="4 5">
    <name type="scientific">Marinobacter salsuginis</name>
    <dbReference type="NCBI Taxonomy" id="418719"/>
    <lineage>
        <taxon>Bacteria</taxon>
        <taxon>Pseudomonadati</taxon>
        <taxon>Pseudomonadota</taxon>
        <taxon>Gammaproteobacteria</taxon>
        <taxon>Pseudomonadales</taxon>
        <taxon>Marinobacteraceae</taxon>
        <taxon>Marinobacter</taxon>
    </lineage>
</organism>
<feature type="region of interest" description="Disordered" evidence="1">
    <location>
        <begin position="55"/>
        <end position="89"/>
    </location>
</feature>
<feature type="chain" id="PRO_5024441546" description="Toxin co-regulated pilus biosynthesis protein Q C-terminal domain-containing protein" evidence="2">
    <location>
        <begin position="22"/>
        <end position="277"/>
    </location>
</feature>
<gene>
    <name evidence="4" type="ORF">MSSD14B_23600</name>
</gene>
<evidence type="ECO:0000313" key="4">
    <source>
        <dbReference type="EMBL" id="GBO88692.1"/>
    </source>
</evidence>
<dbReference type="Pfam" id="PF10671">
    <property type="entry name" value="TcpQ"/>
    <property type="match status" value="1"/>
</dbReference>
<feature type="signal peptide" evidence="2">
    <location>
        <begin position="1"/>
        <end position="21"/>
    </location>
</feature>
<accession>A0A5M3Q0T5</accession>
<sequence>MNNTARSLSLVLISAFGTAHAGVYISPLDADGSVEFTEEPMYIEMDSKRVQTFLPKNQSETQDKNIPMTGSDRLSVESSESSDEMSRGAGVPMRQAVQAVLPDEEWAVNFDGSVSPREPAVWATKGDWQDILRDISKRNDVSIAVNEESKVVGVSRDPGYARLLSAADADVEGLRAAREAGVPAADRNIGQMKAGDKIWYISQDLTVRENLQSWAERAEWYIDWDYPSDYTMAAPAQFVGTFKEAARELMYALSDAGYPIGAEVNSKNRVLRIRGIK</sequence>
<dbReference type="EMBL" id="BGZI01000015">
    <property type="protein sequence ID" value="GBO88692.1"/>
    <property type="molecule type" value="Genomic_DNA"/>
</dbReference>
<dbReference type="Proteomes" id="UP000387223">
    <property type="component" value="Unassembled WGS sequence"/>
</dbReference>